<sequence>MIVGRENGKSETDKPDALQPVLQACNSDIFPNIHLLLRILCTIPVTSANNERSNGTLKLVQGYLRTAMTIERLSGPVLMSIHCEKPVDYNAVVQKNAEQQPCRILLVDPIFEES</sequence>
<feature type="domain" description="HAT C-terminal dimerisation" evidence="1">
    <location>
        <begin position="25"/>
        <end position="82"/>
    </location>
</feature>
<dbReference type="Proteomes" id="UP001159428">
    <property type="component" value="Unassembled WGS sequence"/>
</dbReference>
<dbReference type="AlphaFoldDB" id="A0AAU9W0Z8"/>
<evidence type="ECO:0000313" key="2">
    <source>
        <dbReference type="EMBL" id="CAH3044505.1"/>
    </source>
</evidence>
<accession>A0AAU9W0Z8</accession>
<dbReference type="InterPro" id="IPR008906">
    <property type="entry name" value="HATC_C_dom"/>
</dbReference>
<dbReference type="InterPro" id="IPR052958">
    <property type="entry name" value="IFN-induced_PKR_regulator"/>
</dbReference>
<gene>
    <name evidence="2" type="ORF">PMEA_00031219</name>
</gene>
<dbReference type="PANTHER" id="PTHR46289:SF14">
    <property type="entry name" value="DUF4371 DOMAIN-CONTAINING PROTEIN"/>
    <property type="match status" value="1"/>
</dbReference>
<comment type="caution">
    <text evidence="2">The sequence shown here is derived from an EMBL/GenBank/DDBJ whole genome shotgun (WGS) entry which is preliminary data.</text>
</comment>
<protein>
    <recommendedName>
        <fullName evidence="1">HAT C-terminal dimerisation domain-containing protein</fullName>
    </recommendedName>
</protein>
<dbReference type="PANTHER" id="PTHR46289">
    <property type="entry name" value="52 KDA REPRESSOR OF THE INHIBITOR OF THE PROTEIN KINASE-LIKE PROTEIN-RELATED"/>
    <property type="match status" value="1"/>
</dbReference>
<evidence type="ECO:0000259" key="1">
    <source>
        <dbReference type="Pfam" id="PF05699"/>
    </source>
</evidence>
<proteinExistence type="predicted"/>
<dbReference type="EMBL" id="CALNXJ010000007">
    <property type="protein sequence ID" value="CAH3044505.1"/>
    <property type="molecule type" value="Genomic_DNA"/>
</dbReference>
<evidence type="ECO:0000313" key="3">
    <source>
        <dbReference type="Proteomes" id="UP001159428"/>
    </source>
</evidence>
<dbReference type="Pfam" id="PF05699">
    <property type="entry name" value="Dimer_Tnp_hAT"/>
    <property type="match status" value="1"/>
</dbReference>
<name>A0AAU9W0Z8_9CNID</name>
<organism evidence="2 3">
    <name type="scientific">Pocillopora meandrina</name>
    <dbReference type="NCBI Taxonomy" id="46732"/>
    <lineage>
        <taxon>Eukaryota</taxon>
        <taxon>Metazoa</taxon>
        <taxon>Cnidaria</taxon>
        <taxon>Anthozoa</taxon>
        <taxon>Hexacorallia</taxon>
        <taxon>Scleractinia</taxon>
        <taxon>Astrocoeniina</taxon>
        <taxon>Pocilloporidae</taxon>
        <taxon>Pocillopora</taxon>
    </lineage>
</organism>
<dbReference type="GO" id="GO:0046983">
    <property type="term" value="F:protein dimerization activity"/>
    <property type="evidence" value="ECO:0007669"/>
    <property type="project" value="InterPro"/>
</dbReference>
<keyword evidence="3" id="KW-1185">Reference proteome</keyword>
<reference evidence="2 3" key="1">
    <citation type="submission" date="2022-05" db="EMBL/GenBank/DDBJ databases">
        <authorList>
            <consortium name="Genoscope - CEA"/>
            <person name="William W."/>
        </authorList>
    </citation>
    <scope>NUCLEOTIDE SEQUENCE [LARGE SCALE GENOMIC DNA]</scope>
</reference>